<name>A0A7W1WV60_9GAMM</name>
<comment type="caution">
    <text evidence="11">The sequence shown here is derived from an EMBL/GenBank/DDBJ whole genome shotgun (WGS) entry which is preliminary data.</text>
</comment>
<dbReference type="Proteomes" id="UP000538931">
    <property type="component" value="Unassembled WGS sequence"/>
</dbReference>
<dbReference type="CDD" id="cd12797">
    <property type="entry name" value="M23_peptidase"/>
    <property type="match status" value="1"/>
</dbReference>
<dbReference type="InterPro" id="IPR018392">
    <property type="entry name" value="LysM"/>
</dbReference>
<dbReference type="PANTHER" id="PTHR21666:SF288">
    <property type="entry name" value="CELL DIVISION PROTEIN YTFB"/>
    <property type="match status" value="1"/>
</dbReference>
<dbReference type="GO" id="GO:0004222">
    <property type="term" value="F:metalloendopeptidase activity"/>
    <property type="evidence" value="ECO:0007669"/>
    <property type="project" value="TreeGrafter"/>
</dbReference>
<evidence type="ECO:0000256" key="4">
    <source>
        <dbReference type="ARBA" id="ARBA00022723"/>
    </source>
</evidence>
<dbReference type="AlphaFoldDB" id="A0A7W1WV60"/>
<evidence type="ECO:0000256" key="3">
    <source>
        <dbReference type="ARBA" id="ARBA00022670"/>
    </source>
</evidence>
<dbReference type="GO" id="GO:0030313">
    <property type="term" value="C:cell envelope"/>
    <property type="evidence" value="ECO:0007669"/>
    <property type="project" value="UniProtKB-SubCell"/>
</dbReference>
<dbReference type="InterPro" id="IPR045834">
    <property type="entry name" value="Csd3_N2"/>
</dbReference>
<dbReference type="Pfam" id="PF22310">
    <property type="entry name" value="NMB0315_dom_I"/>
    <property type="match status" value="1"/>
</dbReference>
<dbReference type="SUPFAM" id="SSF51261">
    <property type="entry name" value="Duplicated hybrid motif"/>
    <property type="match status" value="1"/>
</dbReference>
<dbReference type="PROSITE" id="PS51782">
    <property type="entry name" value="LYSM"/>
    <property type="match status" value="1"/>
</dbReference>
<keyword evidence="9" id="KW-1133">Transmembrane helix</keyword>
<dbReference type="InterPro" id="IPR054512">
    <property type="entry name" value="NMB0315-like_N"/>
</dbReference>
<dbReference type="PANTHER" id="PTHR21666">
    <property type="entry name" value="PEPTIDASE-RELATED"/>
    <property type="match status" value="1"/>
</dbReference>
<feature type="domain" description="LysM" evidence="10">
    <location>
        <begin position="163"/>
        <end position="211"/>
    </location>
</feature>
<dbReference type="EMBL" id="JACEMT010000001">
    <property type="protein sequence ID" value="MBA4500806.1"/>
    <property type="molecule type" value="Genomic_DNA"/>
</dbReference>
<proteinExistence type="predicted"/>
<evidence type="ECO:0000256" key="1">
    <source>
        <dbReference type="ARBA" id="ARBA00001947"/>
    </source>
</evidence>
<evidence type="ECO:0000256" key="6">
    <source>
        <dbReference type="ARBA" id="ARBA00022833"/>
    </source>
</evidence>
<keyword evidence="4" id="KW-0479">Metal-binding</keyword>
<gene>
    <name evidence="11" type="ORF">H1S06_00235</name>
</gene>
<keyword evidence="12" id="KW-1185">Reference proteome</keyword>
<feature type="transmembrane region" description="Helical" evidence="9">
    <location>
        <begin position="89"/>
        <end position="108"/>
    </location>
</feature>
<sequence length="528" mass="58706">MRPRALRSSIKLFAFIPPKSLCKIKVSRSRILNLHRRRNKPASPPAPSSDHPTPGNFRYTLLSTLIFPCCKTGIPVTPLLPLLRRLPRLHLITAAATLLILLFIVLLWPTSPTSTPDRSDLYPTTDTEPARVDALQDTAEAPALSQPPQPAPKPVPPVQENWVEYSVQSGDNLTRVFKRAGLGPREVYRISQAVSGSDALQRLRPGQTLSFLIEGGLLHKLRHTQDRLSSTLIEMTDTGYEVQQLQRTPEARTHYTEGTIQRSLFLDAEAAGLSNKTTMQLAEIFGWDIDFALDIRAGDHFRVLYEQDFLDDEPLDQSRILAAEFTNRDNTFAAILFTDAEGNSRYFAPDGRSMRKAFLRSPVDFSRISSRFKPERYHPVLGKKRPHRGVDYAAATGTPIKAAGDGKIIWRGTKGGYGRTVMLQHGGNITTLYAHMSRYQKGLANGDRVKQGQIIGYVGASGLATGPHLHYEFRSNGVHRNPLTVDLPAAQPVAPSEQTAFQAETERLMAALAQHAQTRLAMNEEPQE</sequence>
<dbReference type="FunFam" id="2.70.70.10:FF:000002">
    <property type="entry name" value="Murein DD-endopeptidase MepM"/>
    <property type="match status" value="1"/>
</dbReference>
<keyword evidence="7" id="KW-0482">Metalloprotease</keyword>
<comment type="subcellular location">
    <subcellularLocation>
        <location evidence="2">Cell envelope</location>
    </subcellularLocation>
</comment>
<accession>A0A7W1WV60</accession>
<dbReference type="Pfam" id="PF19425">
    <property type="entry name" value="Csd3_N2"/>
    <property type="match status" value="1"/>
</dbReference>
<protein>
    <submittedName>
        <fullName evidence="11">Peptidoglycan DD-metalloendopeptidase family protein</fullName>
    </submittedName>
</protein>
<evidence type="ECO:0000256" key="9">
    <source>
        <dbReference type="SAM" id="Phobius"/>
    </source>
</evidence>
<dbReference type="Pfam" id="PF01551">
    <property type="entry name" value="Peptidase_M23"/>
    <property type="match status" value="1"/>
</dbReference>
<evidence type="ECO:0000259" key="10">
    <source>
        <dbReference type="PROSITE" id="PS51782"/>
    </source>
</evidence>
<organism evidence="11 12">
    <name type="scientific">Marinobacterium marinum</name>
    <dbReference type="NCBI Taxonomy" id="2756129"/>
    <lineage>
        <taxon>Bacteria</taxon>
        <taxon>Pseudomonadati</taxon>
        <taxon>Pseudomonadota</taxon>
        <taxon>Gammaproteobacteria</taxon>
        <taxon>Oceanospirillales</taxon>
        <taxon>Oceanospirillaceae</taxon>
        <taxon>Marinobacterium</taxon>
    </lineage>
</organism>
<reference evidence="11 12" key="1">
    <citation type="submission" date="2020-07" db="EMBL/GenBank/DDBJ databases">
        <title>Bacterium isolated from marien macroalgae.</title>
        <authorList>
            <person name="Zhu K."/>
            <person name="Lu D."/>
            <person name="Du Z."/>
        </authorList>
    </citation>
    <scope>NUCLEOTIDE SEQUENCE [LARGE SCALE GENOMIC DNA]</scope>
    <source>
        <strain evidence="11 12">3-1745</strain>
    </source>
</reference>
<dbReference type="InterPro" id="IPR011055">
    <property type="entry name" value="Dup_hybrid_motif"/>
</dbReference>
<evidence type="ECO:0000256" key="2">
    <source>
        <dbReference type="ARBA" id="ARBA00004196"/>
    </source>
</evidence>
<evidence type="ECO:0000256" key="8">
    <source>
        <dbReference type="SAM" id="MobiDB-lite"/>
    </source>
</evidence>
<evidence type="ECO:0000313" key="11">
    <source>
        <dbReference type="EMBL" id="MBA4500806.1"/>
    </source>
</evidence>
<keyword evidence="9" id="KW-0812">Transmembrane</keyword>
<feature type="region of interest" description="Disordered" evidence="8">
    <location>
        <begin position="35"/>
        <end position="54"/>
    </location>
</feature>
<evidence type="ECO:0000256" key="7">
    <source>
        <dbReference type="ARBA" id="ARBA00023049"/>
    </source>
</evidence>
<dbReference type="GO" id="GO:0046872">
    <property type="term" value="F:metal ion binding"/>
    <property type="evidence" value="ECO:0007669"/>
    <property type="project" value="UniProtKB-KW"/>
</dbReference>
<keyword evidence="6" id="KW-0862">Zinc</keyword>
<evidence type="ECO:0000313" key="12">
    <source>
        <dbReference type="Proteomes" id="UP000538931"/>
    </source>
</evidence>
<dbReference type="InterPro" id="IPR050570">
    <property type="entry name" value="Cell_wall_metabolism_enzyme"/>
</dbReference>
<keyword evidence="9" id="KW-0472">Membrane</keyword>
<dbReference type="GO" id="GO:0006508">
    <property type="term" value="P:proteolysis"/>
    <property type="evidence" value="ECO:0007669"/>
    <property type="project" value="UniProtKB-KW"/>
</dbReference>
<keyword evidence="5" id="KW-0378">Hydrolase</keyword>
<dbReference type="Gene3D" id="3.10.450.350">
    <property type="match status" value="2"/>
</dbReference>
<comment type="cofactor">
    <cofactor evidence="1">
        <name>Zn(2+)</name>
        <dbReference type="ChEBI" id="CHEBI:29105"/>
    </cofactor>
</comment>
<dbReference type="InterPro" id="IPR016047">
    <property type="entry name" value="M23ase_b-sheet_dom"/>
</dbReference>
<dbReference type="Gene3D" id="2.70.70.10">
    <property type="entry name" value="Glucose Permease (Domain IIA)"/>
    <property type="match status" value="1"/>
</dbReference>
<keyword evidence="3" id="KW-0645">Protease</keyword>
<evidence type="ECO:0000256" key="5">
    <source>
        <dbReference type="ARBA" id="ARBA00022801"/>
    </source>
</evidence>